<proteinExistence type="predicted"/>
<dbReference type="SUPFAM" id="SSF55486">
    <property type="entry name" value="Metalloproteases ('zincins'), catalytic domain"/>
    <property type="match status" value="1"/>
</dbReference>
<protein>
    <submittedName>
        <fullName evidence="7">Matrixin family metalloprotease</fullName>
    </submittedName>
</protein>
<feature type="domain" description="Peptidase M10 metallopeptidase" evidence="6">
    <location>
        <begin position="265"/>
        <end position="318"/>
    </location>
</feature>
<sequence>MRKARRTTVLLASVLLALASVVGSASAAAEAAPPGPECPGAGPIHAAELATPVPAAACGLAGRTVTAALGVGARVPERGMSVTVSALTRTGSIDLTVTNDDGMVSAKADRVGGTQRATQADPCAQSSYVLIGGRWNRTLAWWYNASTASRAGLPASTTLSALRWANQNMTLGDNDCGLPTHQFSARGAYQGNHTLYANIDSAGQCTSKFPNNYNTISWGPTDSPEILAITCLAAYVDTGFYAEADIYLASNKGFTDVMPANCVGLVDLESVATHEWGHAFGLDHAFESDLTMYPTYADCDTKQRTLGLGDWQGMNALY</sequence>
<dbReference type="GO" id="GO:0008237">
    <property type="term" value="F:metallopeptidase activity"/>
    <property type="evidence" value="ECO:0007669"/>
    <property type="project" value="UniProtKB-KW"/>
</dbReference>
<dbReference type="RefSeq" id="WP_137096121.1">
    <property type="nucleotide sequence ID" value="NZ_SWMS01000014.1"/>
</dbReference>
<keyword evidence="4" id="KW-0862">Zinc</keyword>
<feature type="chain" id="PRO_5047507984" evidence="5">
    <location>
        <begin position="28"/>
        <end position="318"/>
    </location>
</feature>
<evidence type="ECO:0000256" key="4">
    <source>
        <dbReference type="ARBA" id="ARBA00022833"/>
    </source>
</evidence>
<keyword evidence="5" id="KW-0732">Signal</keyword>
<gene>
    <name evidence="7" type="ORF">FCN18_23915</name>
</gene>
<dbReference type="InterPro" id="IPR001818">
    <property type="entry name" value="Pept_M10_metallopeptidase"/>
</dbReference>
<evidence type="ECO:0000256" key="5">
    <source>
        <dbReference type="SAM" id="SignalP"/>
    </source>
</evidence>
<dbReference type="Proteomes" id="UP000309992">
    <property type="component" value="Unassembled WGS sequence"/>
</dbReference>
<keyword evidence="2" id="KW-0479">Metal-binding</keyword>
<dbReference type="EMBL" id="SWMS01000014">
    <property type="protein sequence ID" value="TKG66961.1"/>
    <property type="molecule type" value="Genomic_DNA"/>
</dbReference>
<dbReference type="Gene3D" id="3.40.390.10">
    <property type="entry name" value="Collagenase (Catalytic Domain)"/>
    <property type="match status" value="1"/>
</dbReference>
<name>A0ABY2S079_9PSEU</name>
<keyword evidence="1" id="KW-0645">Protease</keyword>
<keyword evidence="8" id="KW-1185">Reference proteome</keyword>
<reference evidence="7 8" key="1">
    <citation type="journal article" date="2015" name="Antonie Van Leeuwenhoek">
        <title>Prauserella endophytica sp. nov., an endophytic actinobacterium isolated from Tamarix taklamakanensis.</title>
        <authorList>
            <person name="Liu J.M."/>
            <person name="Habden X."/>
            <person name="Guo L."/>
            <person name="Tuo L."/>
            <person name="Jiang Z.K."/>
            <person name="Liu S.W."/>
            <person name="Liu X.F."/>
            <person name="Chen L."/>
            <person name="Li R.F."/>
            <person name="Zhang Y.Q."/>
            <person name="Sun C.H."/>
        </authorList>
    </citation>
    <scope>NUCLEOTIDE SEQUENCE [LARGE SCALE GENOMIC DNA]</scope>
    <source>
        <strain evidence="7 8">CGMCC 4.7182</strain>
    </source>
</reference>
<comment type="caution">
    <text evidence="7">The sequence shown here is derived from an EMBL/GenBank/DDBJ whole genome shotgun (WGS) entry which is preliminary data.</text>
</comment>
<evidence type="ECO:0000256" key="3">
    <source>
        <dbReference type="ARBA" id="ARBA00022801"/>
    </source>
</evidence>
<evidence type="ECO:0000313" key="8">
    <source>
        <dbReference type="Proteomes" id="UP000309992"/>
    </source>
</evidence>
<evidence type="ECO:0000256" key="2">
    <source>
        <dbReference type="ARBA" id="ARBA00022723"/>
    </source>
</evidence>
<evidence type="ECO:0000313" key="7">
    <source>
        <dbReference type="EMBL" id="TKG66961.1"/>
    </source>
</evidence>
<keyword evidence="7" id="KW-0482">Metalloprotease</keyword>
<dbReference type="PRINTS" id="PR00138">
    <property type="entry name" value="MATRIXIN"/>
</dbReference>
<evidence type="ECO:0000256" key="1">
    <source>
        <dbReference type="ARBA" id="ARBA00022670"/>
    </source>
</evidence>
<dbReference type="InterPro" id="IPR024079">
    <property type="entry name" value="MetalloPept_cat_dom_sf"/>
</dbReference>
<feature type="signal peptide" evidence="5">
    <location>
        <begin position="1"/>
        <end position="27"/>
    </location>
</feature>
<accession>A0ABY2S079</accession>
<evidence type="ECO:0000259" key="6">
    <source>
        <dbReference type="Pfam" id="PF00413"/>
    </source>
</evidence>
<dbReference type="Pfam" id="PF00413">
    <property type="entry name" value="Peptidase_M10"/>
    <property type="match status" value="1"/>
</dbReference>
<organism evidence="7 8">
    <name type="scientific">Prauserella endophytica</name>
    <dbReference type="NCBI Taxonomy" id="1592324"/>
    <lineage>
        <taxon>Bacteria</taxon>
        <taxon>Bacillati</taxon>
        <taxon>Actinomycetota</taxon>
        <taxon>Actinomycetes</taxon>
        <taxon>Pseudonocardiales</taxon>
        <taxon>Pseudonocardiaceae</taxon>
        <taxon>Prauserella</taxon>
        <taxon>Prauserella coralliicola group</taxon>
    </lineage>
</organism>
<keyword evidence="3" id="KW-0378">Hydrolase</keyword>
<dbReference type="InterPro" id="IPR021190">
    <property type="entry name" value="Pept_M10A"/>
</dbReference>